<gene>
    <name evidence="1" type="ORF">A8C52_11860</name>
</gene>
<reference evidence="1 2" key="1">
    <citation type="submission" date="2016-05" db="EMBL/GenBank/DDBJ databases">
        <authorList>
            <person name="Lee J.-Y."/>
            <person name="Kim E.B."/>
            <person name="Choi Y.-J."/>
        </authorList>
    </citation>
    <scope>NUCLEOTIDE SEQUENCE [LARGE SCALE GENOMIC DNA]</scope>
    <source>
        <strain evidence="1 2">KLA006</strain>
    </source>
</reference>
<organism evidence="1 2">
    <name type="scientific">Ligilactobacillus salivarius</name>
    <dbReference type="NCBI Taxonomy" id="1624"/>
    <lineage>
        <taxon>Bacteria</taxon>
        <taxon>Bacillati</taxon>
        <taxon>Bacillota</taxon>
        <taxon>Bacilli</taxon>
        <taxon>Lactobacillales</taxon>
        <taxon>Lactobacillaceae</taxon>
        <taxon>Ligilactobacillus</taxon>
    </lineage>
</organism>
<dbReference type="AlphaFoldDB" id="A0A9X6S6A3"/>
<comment type="caution">
    <text evidence="1">The sequence shown here is derived from an EMBL/GenBank/DDBJ whole genome shotgun (WGS) entry which is preliminary data.</text>
</comment>
<dbReference type="RefSeq" id="WP_095756316.1">
    <property type="nucleotide sequence ID" value="NZ_LXZF01000039.1"/>
</dbReference>
<accession>A0A9X6S6A3</accession>
<name>A0A9X6S6A3_9LACO</name>
<evidence type="ECO:0000313" key="1">
    <source>
        <dbReference type="EMBL" id="PAY49765.1"/>
    </source>
</evidence>
<proteinExistence type="predicted"/>
<dbReference type="EMBL" id="LXZO01000029">
    <property type="protein sequence ID" value="PAY49765.1"/>
    <property type="molecule type" value="Genomic_DNA"/>
</dbReference>
<feature type="non-terminal residue" evidence="1">
    <location>
        <position position="1"/>
    </location>
</feature>
<protein>
    <submittedName>
        <fullName evidence="1">Uncharacterized protein</fullName>
    </submittedName>
</protein>
<dbReference type="Proteomes" id="UP000218139">
    <property type="component" value="Unassembled WGS sequence"/>
</dbReference>
<evidence type="ECO:0000313" key="2">
    <source>
        <dbReference type="Proteomes" id="UP000218139"/>
    </source>
</evidence>
<sequence>VKKQALTSLQVRAIPPVVKTTGISPTMSMNIANECIKLGGVAGRHEIPGVKNFVLDKVDDPGNIEKITADVVASLDNQDLSNGLDLYVTGLTSVTVAVIKYCFDNNIPLTCFHFDVVKKVYIPQEVL</sequence>